<evidence type="ECO:0008006" key="3">
    <source>
        <dbReference type="Google" id="ProtNLM"/>
    </source>
</evidence>
<keyword evidence="2" id="KW-1185">Reference proteome</keyword>
<dbReference type="EMBL" id="KV425563">
    <property type="protein sequence ID" value="KZT27138.1"/>
    <property type="molecule type" value="Genomic_DNA"/>
</dbReference>
<name>A0A165TT61_9AGAM</name>
<proteinExistence type="predicted"/>
<evidence type="ECO:0000313" key="2">
    <source>
        <dbReference type="Proteomes" id="UP000076761"/>
    </source>
</evidence>
<dbReference type="Proteomes" id="UP000076761">
    <property type="component" value="Unassembled WGS sequence"/>
</dbReference>
<gene>
    <name evidence="1" type="ORF">NEOLEDRAFT_1168302</name>
</gene>
<protein>
    <recommendedName>
        <fullName evidence="3">HNH nuclease domain-containing protein</fullName>
    </recommendedName>
</protein>
<dbReference type="OrthoDB" id="3163863at2759"/>
<accession>A0A165TT61</accession>
<sequence>MSHRRSRSDASVAGSISLICGIISCSTDEYFQVYEAADPFTDELCSDARMHIIQRHRERLRAANRKVDLAKLLDAMIEHAPNENERRHVAVVLHIAEHAVKTDAITENAVPVLAISLKRITQPSSGPTPHFDGTAPKIEKTNLSEQGKLRDSVRRRENYRCPVTGHMDASCAENLGATGQKVPVALAYLRLQATHIIFLSFNNFDDDNSSRNSLIYFQAYPDAPHKYSVRAITPGVILNAARKDVDVTFRSVAELGVEPPDPELLRIPAAFAKVLHACGAAEYYERLEREGETGALMQPSDHA</sequence>
<dbReference type="InParanoid" id="A0A165TT61"/>
<evidence type="ECO:0000313" key="1">
    <source>
        <dbReference type="EMBL" id="KZT27138.1"/>
    </source>
</evidence>
<dbReference type="STRING" id="1314782.A0A165TT61"/>
<dbReference type="AlphaFoldDB" id="A0A165TT61"/>
<dbReference type="PROSITE" id="PS51257">
    <property type="entry name" value="PROKAR_LIPOPROTEIN"/>
    <property type="match status" value="1"/>
</dbReference>
<organism evidence="1 2">
    <name type="scientific">Neolentinus lepideus HHB14362 ss-1</name>
    <dbReference type="NCBI Taxonomy" id="1314782"/>
    <lineage>
        <taxon>Eukaryota</taxon>
        <taxon>Fungi</taxon>
        <taxon>Dikarya</taxon>
        <taxon>Basidiomycota</taxon>
        <taxon>Agaricomycotina</taxon>
        <taxon>Agaricomycetes</taxon>
        <taxon>Gloeophyllales</taxon>
        <taxon>Gloeophyllaceae</taxon>
        <taxon>Neolentinus</taxon>
    </lineage>
</organism>
<reference evidence="1 2" key="1">
    <citation type="journal article" date="2016" name="Mol. Biol. Evol.">
        <title>Comparative Genomics of Early-Diverging Mushroom-Forming Fungi Provides Insights into the Origins of Lignocellulose Decay Capabilities.</title>
        <authorList>
            <person name="Nagy L.G."/>
            <person name="Riley R."/>
            <person name="Tritt A."/>
            <person name="Adam C."/>
            <person name="Daum C."/>
            <person name="Floudas D."/>
            <person name="Sun H."/>
            <person name="Yadav J.S."/>
            <person name="Pangilinan J."/>
            <person name="Larsson K.H."/>
            <person name="Matsuura K."/>
            <person name="Barry K."/>
            <person name="Labutti K."/>
            <person name="Kuo R."/>
            <person name="Ohm R.A."/>
            <person name="Bhattacharya S.S."/>
            <person name="Shirouzu T."/>
            <person name="Yoshinaga Y."/>
            <person name="Martin F.M."/>
            <person name="Grigoriev I.V."/>
            <person name="Hibbett D.S."/>
        </authorList>
    </citation>
    <scope>NUCLEOTIDE SEQUENCE [LARGE SCALE GENOMIC DNA]</scope>
    <source>
        <strain evidence="1 2">HHB14362 ss-1</strain>
    </source>
</reference>